<accession>A0A5B7JTQ3</accession>
<organism evidence="1 2">
    <name type="scientific">Portunus trituberculatus</name>
    <name type="common">Swimming crab</name>
    <name type="synonym">Neptunus trituberculatus</name>
    <dbReference type="NCBI Taxonomy" id="210409"/>
    <lineage>
        <taxon>Eukaryota</taxon>
        <taxon>Metazoa</taxon>
        <taxon>Ecdysozoa</taxon>
        <taxon>Arthropoda</taxon>
        <taxon>Crustacea</taxon>
        <taxon>Multicrustacea</taxon>
        <taxon>Malacostraca</taxon>
        <taxon>Eumalacostraca</taxon>
        <taxon>Eucarida</taxon>
        <taxon>Decapoda</taxon>
        <taxon>Pleocyemata</taxon>
        <taxon>Brachyura</taxon>
        <taxon>Eubrachyura</taxon>
        <taxon>Portunoidea</taxon>
        <taxon>Portunidae</taxon>
        <taxon>Portuninae</taxon>
        <taxon>Portunus</taxon>
    </lineage>
</organism>
<proteinExistence type="predicted"/>
<protein>
    <submittedName>
        <fullName evidence="1">Uncharacterized protein</fullName>
    </submittedName>
</protein>
<dbReference type="Proteomes" id="UP000324222">
    <property type="component" value="Unassembled WGS sequence"/>
</dbReference>
<name>A0A5B7JTQ3_PORTR</name>
<evidence type="ECO:0000313" key="1">
    <source>
        <dbReference type="EMBL" id="MPC96468.1"/>
    </source>
</evidence>
<sequence>MSHAVYSVNLQLNSPLYTVMQSHTNTKHNARLHHPLHHNTTLRSLPRTSNSNTTLFSHGIHTANTTQRNTAQHFSHSTSQHSFPFRTWSLQHNTLAHSSFTHIFFFFLPWTTKTTLRTTALNHFIT</sequence>
<reference evidence="1 2" key="1">
    <citation type="submission" date="2019-05" db="EMBL/GenBank/DDBJ databases">
        <title>Another draft genome of Portunus trituberculatus and its Hox gene families provides insights of decapod evolution.</title>
        <authorList>
            <person name="Jeong J.-H."/>
            <person name="Song I."/>
            <person name="Kim S."/>
            <person name="Choi T."/>
            <person name="Kim D."/>
            <person name="Ryu S."/>
            <person name="Kim W."/>
        </authorList>
    </citation>
    <scope>NUCLEOTIDE SEQUENCE [LARGE SCALE GENOMIC DNA]</scope>
    <source>
        <tissue evidence="1">Muscle</tissue>
    </source>
</reference>
<dbReference type="EMBL" id="VSRR010106078">
    <property type="protein sequence ID" value="MPC96468.1"/>
    <property type="molecule type" value="Genomic_DNA"/>
</dbReference>
<keyword evidence="2" id="KW-1185">Reference proteome</keyword>
<gene>
    <name evidence="1" type="ORF">E2C01_091729</name>
</gene>
<dbReference type="AlphaFoldDB" id="A0A5B7JTQ3"/>
<evidence type="ECO:0000313" key="2">
    <source>
        <dbReference type="Proteomes" id="UP000324222"/>
    </source>
</evidence>
<comment type="caution">
    <text evidence="1">The sequence shown here is derived from an EMBL/GenBank/DDBJ whole genome shotgun (WGS) entry which is preliminary data.</text>
</comment>